<comment type="caution">
    <text evidence="1">The sequence shown here is derived from an EMBL/GenBank/DDBJ whole genome shotgun (WGS) entry which is preliminary data.</text>
</comment>
<dbReference type="EMBL" id="QUZU01000026">
    <property type="protein sequence ID" value="TFY87194.1"/>
    <property type="molecule type" value="Genomic_DNA"/>
</dbReference>
<accession>A0A4Z0ALS8</accession>
<gene>
    <name evidence="1" type="ORF">DYL59_19650</name>
</gene>
<dbReference type="Proteomes" id="UP000297391">
    <property type="component" value="Unassembled WGS sequence"/>
</dbReference>
<dbReference type="OrthoDB" id="6911753at2"/>
<evidence type="ECO:0000313" key="1">
    <source>
        <dbReference type="EMBL" id="TFY87194.1"/>
    </source>
</evidence>
<name>A0A4Z0ALS8_9PSED</name>
<proteinExistence type="predicted"/>
<protein>
    <submittedName>
        <fullName evidence="1">Uncharacterized protein</fullName>
    </submittedName>
</protein>
<keyword evidence="2" id="KW-1185">Reference proteome</keyword>
<evidence type="ECO:0000313" key="2">
    <source>
        <dbReference type="Proteomes" id="UP000297391"/>
    </source>
</evidence>
<reference evidence="1 2" key="1">
    <citation type="journal article" date="2019" name="Syst. Appl. Microbiol.">
        <title>New species of pathogenic Pseudomonas isolated from citrus in Tunisia: Proposal of Pseudomonas kairouanensis sp. nov. and Pseudomonas nabeulensis sp. nov.</title>
        <authorList>
            <person name="Oueslati M."/>
            <person name="Mulet M."/>
            <person name="Gomila M."/>
            <person name="Berge O."/>
            <person name="Hajlaoui M.R."/>
            <person name="Lalucat J."/>
            <person name="Sadfi-Zouaoui N."/>
            <person name="Garcia-Valdes E."/>
        </authorList>
    </citation>
    <scope>NUCLEOTIDE SEQUENCE [LARGE SCALE GENOMIC DNA]</scope>
    <source>
        <strain evidence="1 2">KC12</strain>
    </source>
</reference>
<sequence>MLVSVDERGSRQGQDWPLPRCRCSLLLARQRHRKNARYLAKPVPVTETGRLLSLEQVPTEGLRY</sequence>
<organism evidence="1 2">
    <name type="scientific">Pseudomonas kairouanensis</name>
    <dbReference type="NCBI Taxonomy" id="2293832"/>
    <lineage>
        <taxon>Bacteria</taxon>
        <taxon>Pseudomonadati</taxon>
        <taxon>Pseudomonadota</taxon>
        <taxon>Gammaproteobacteria</taxon>
        <taxon>Pseudomonadales</taxon>
        <taxon>Pseudomonadaceae</taxon>
        <taxon>Pseudomonas</taxon>
    </lineage>
</organism>
<dbReference type="AlphaFoldDB" id="A0A4Z0ALS8"/>